<dbReference type="EMBL" id="KL659387">
    <property type="protein sequence ID" value="KFA69661.1"/>
    <property type="molecule type" value="Genomic_DNA"/>
</dbReference>
<dbReference type="HOGENOM" id="CLU_837218_0_0_1"/>
<name>A0A084R0C6_STAC4</name>
<keyword evidence="3" id="KW-1185">Reference proteome</keyword>
<accession>A0A084R0C6</accession>
<gene>
    <name evidence="2" type="ORF">S40285_10167</name>
</gene>
<organism evidence="2 3">
    <name type="scientific">Stachybotrys chlorohalonatus (strain IBT 40285)</name>
    <dbReference type="NCBI Taxonomy" id="1283841"/>
    <lineage>
        <taxon>Eukaryota</taxon>
        <taxon>Fungi</taxon>
        <taxon>Dikarya</taxon>
        <taxon>Ascomycota</taxon>
        <taxon>Pezizomycotina</taxon>
        <taxon>Sordariomycetes</taxon>
        <taxon>Hypocreomycetidae</taxon>
        <taxon>Hypocreales</taxon>
        <taxon>Stachybotryaceae</taxon>
        <taxon>Stachybotrys</taxon>
    </lineage>
</organism>
<evidence type="ECO:0000313" key="3">
    <source>
        <dbReference type="Proteomes" id="UP000028524"/>
    </source>
</evidence>
<proteinExistence type="predicted"/>
<reference evidence="2 3" key="1">
    <citation type="journal article" date="2014" name="BMC Genomics">
        <title>Comparative genome sequencing reveals chemotype-specific gene clusters in the toxigenic black mold Stachybotrys.</title>
        <authorList>
            <person name="Semeiks J."/>
            <person name="Borek D."/>
            <person name="Otwinowski Z."/>
            <person name="Grishin N.V."/>
        </authorList>
    </citation>
    <scope>NUCLEOTIDE SEQUENCE [LARGE SCALE GENOMIC DNA]</scope>
    <source>
        <strain evidence="2 3">IBT 40285</strain>
    </source>
</reference>
<evidence type="ECO:0000313" key="2">
    <source>
        <dbReference type="EMBL" id="KFA69661.1"/>
    </source>
</evidence>
<keyword evidence="1" id="KW-0472">Membrane</keyword>
<dbReference type="Proteomes" id="UP000028524">
    <property type="component" value="Unassembled WGS sequence"/>
</dbReference>
<protein>
    <submittedName>
        <fullName evidence="2">Uncharacterized protein</fullName>
    </submittedName>
</protein>
<dbReference type="AlphaFoldDB" id="A0A084R0C6"/>
<dbReference type="InParanoid" id="A0A084R0C6"/>
<sequence length="332" mass="35299">MKKPITLGLGRGHRLTHWPRWDLVERNRDTRIKSLKPQLAKGSRIQEEHVAALDDAVHVGEHVAVAGENNVEEVLDEEGRAAGGRAIAQILAVQDLRHPAEVAARVLYRFHVLTAADCVLVELLLDNGFLHVSAWLGALVGAIAVGVVALLLARRRDVAEDAQLLADDGVGESFKVLDGTGELRVLRPAASERELIAADRELGWDCRRADGVAAVVGHEDGGGGGGPAATRSPETLSELEEVFRVAEHDDDGDVGDPSVVGGCQGLTGSLRFAIDDAAELYQHGVERPHAAHGRIAMAYIGRGVEPAVAKVRALRAGLDDASIRLLGVRAAV</sequence>
<keyword evidence="1" id="KW-1133">Transmembrane helix</keyword>
<evidence type="ECO:0000256" key="1">
    <source>
        <dbReference type="SAM" id="Phobius"/>
    </source>
</evidence>
<feature type="transmembrane region" description="Helical" evidence="1">
    <location>
        <begin position="131"/>
        <end position="153"/>
    </location>
</feature>
<keyword evidence="1" id="KW-0812">Transmembrane</keyword>